<dbReference type="Gene3D" id="3.40.50.2300">
    <property type="match status" value="1"/>
</dbReference>
<dbReference type="InterPro" id="IPR011006">
    <property type="entry name" value="CheY-like_superfamily"/>
</dbReference>
<dbReference type="PROSITE" id="PS50110">
    <property type="entry name" value="RESPONSE_REGULATORY"/>
    <property type="match status" value="1"/>
</dbReference>
<gene>
    <name evidence="4" type="ordered locus">Bind_1267</name>
</gene>
<evidence type="ECO:0000256" key="2">
    <source>
        <dbReference type="PROSITE-ProRule" id="PRU00169"/>
    </source>
</evidence>
<dbReference type="EMBL" id="CP001016">
    <property type="protein sequence ID" value="ACB94908.1"/>
    <property type="molecule type" value="Genomic_DNA"/>
</dbReference>
<protein>
    <submittedName>
        <fullName evidence="4">Response regulator receiver and SARP domain protein</fullName>
    </submittedName>
</protein>
<dbReference type="GO" id="GO:0000160">
    <property type="term" value="P:phosphorelay signal transduction system"/>
    <property type="evidence" value="ECO:0007669"/>
    <property type="project" value="InterPro"/>
</dbReference>
<accession>B2IJN6</accession>
<dbReference type="Proteomes" id="UP000001695">
    <property type="component" value="Chromosome"/>
</dbReference>
<dbReference type="InterPro" id="IPR001789">
    <property type="entry name" value="Sig_transdc_resp-reg_receiver"/>
</dbReference>
<dbReference type="SMART" id="SM00448">
    <property type="entry name" value="REC"/>
    <property type="match status" value="1"/>
</dbReference>
<dbReference type="AlphaFoldDB" id="B2IJN6"/>
<feature type="modified residue" description="4-aspartylphosphate" evidence="2">
    <location>
        <position position="71"/>
    </location>
</feature>
<evidence type="ECO:0000259" key="3">
    <source>
        <dbReference type="PROSITE" id="PS50110"/>
    </source>
</evidence>
<dbReference type="PANTHER" id="PTHR44591:SF24">
    <property type="entry name" value="PROTEIN-GLUTAMATE METHYLESTERASE_PROTEIN-GLUTAMINE GLUTAMINASE 1"/>
    <property type="match status" value="1"/>
</dbReference>
<keyword evidence="1 2" id="KW-0597">Phosphoprotein</keyword>
<keyword evidence="5" id="KW-1185">Reference proteome</keyword>
<reference evidence="5" key="1">
    <citation type="submission" date="2008-03" db="EMBL/GenBank/DDBJ databases">
        <title>Complete sequence of chromosome of Beijerinckia indica subsp. indica ATCC 9039.</title>
        <authorList>
            <consortium name="US DOE Joint Genome Institute"/>
            <person name="Copeland A."/>
            <person name="Lucas S."/>
            <person name="Lapidus A."/>
            <person name="Glavina del Rio T."/>
            <person name="Dalin E."/>
            <person name="Tice H."/>
            <person name="Bruce D."/>
            <person name="Goodwin L."/>
            <person name="Pitluck S."/>
            <person name="LaButti K."/>
            <person name="Schmutz J."/>
            <person name="Larimer F."/>
            <person name="Land M."/>
            <person name="Hauser L."/>
            <person name="Kyrpides N."/>
            <person name="Mikhailova N."/>
            <person name="Dunfield P.F."/>
            <person name="Dedysh S.N."/>
            <person name="Liesack W."/>
            <person name="Saw J.H."/>
            <person name="Alam M."/>
            <person name="Chen Y."/>
            <person name="Murrell J.C."/>
            <person name="Richardson P."/>
        </authorList>
    </citation>
    <scope>NUCLEOTIDE SEQUENCE [LARGE SCALE GENOMIC DNA]</scope>
    <source>
        <strain evidence="5">ATCC 9039 / DSM 1715 / NCIMB 8712</strain>
    </source>
</reference>
<dbReference type="KEGG" id="bid:Bind_1267"/>
<dbReference type="PANTHER" id="PTHR44591">
    <property type="entry name" value="STRESS RESPONSE REGULATOR PROTEIN 1"/>
    <property type="match status" value="1"/>
</dbReference>
<reference evidence="4 5" key="2">
    <citation type="journal article" date="2010" name="J. Bacteriol.">
        <title>Complete genome sequence of Beijerinckia indica subsp. indica.</title>
        <authorList>
            <person name="Tamas I."/>
            <person name="Dedysh S.N."/>
            <person name="Liesack W."/>
            <person name="Stott M.B."/>
            <person name="Alam M."/>
            <person name="Murrell J.C."/>
            <person name="Dunfield P.F."/>
        </authorList>
    </citation>
    <scope>NUCLEOTIDE SEQUENCE [LARGE SCALE GENOMIC DNA]</scope>
    <source>
        <strain evidence="5">ATCC 9039 / DSM 1715 / NCIMB 8712</strain>
    </source>
</reference>
<dbReference type="SUPFAM" id="SSF52172">
    <property type="entry name" value="CheY-like"/>
    <property type="match status" value="1"/>
</dbReference>
<evidence type="ECO:0000313" key="5">
    <source>
        <dbReference type="Proteomes" id="UP000001695"/>
    </source>
</evidence>
<dbReference type="eggNOG" id="COG0784">
    <property type="taxonomic scope" value="Bacteria"/>
</dbReference>
<name>B2IJN6_BEII9</name>
<dbReference type="STRING" id="395963.Bind_1267"/>
<dbReference type="HOGENOM" id="CLU_000445_69_11_5"/>
<feature type="domain" description="Response regulatory" evidence="3">
    <location>
        <begin position="21"/>
        <end position="131"/>
    </location>
</feature>
<dbReference type="InterPro" id="IPR050595">
    <property type="entry name" value="Bact_response_regulator"/>
</dbReference>
<evidence type="ECO:0000256" key="1">
    <source>
        <dbReference type="ARBA" id="ARBA00022553"/>
    </source>
</evidence>
<dbReference type="Pfam" id="PF00072">
    <property type="entry name" value="Response_reg"/>
    <property type="match status" value="1"/>
</dbReference>
<organism evidence="4 5">
    <name type="scientific">Beijerinckia indica subsp. indica (strain ATCC 9039 / DSM 1715 / NCIMB 8712)</name>
    <dbReference type="NCBI Taxonomy" id="395963"/>
    <lineage>
        <taxon>Bacteria</taxon>
        <taxon>Pseudomonadati</taxon>
        <taxon>Pseudomonadota</taxon>
        <taxon>Alphaproteobacteria</taxon>
        <taxon>Hyphomicrobiales</taxon>
        <taxon>Beijerinckiaceae</taxon>
        <taxon>Beijerinckia</taxon>
    </lineage>
</organism>
<sequence>MPATFVAPRWLVAVKNLQDLHVLVVEDEAIIGMLLEDVLIDIGCKTVDVMSSVEAALTYLEDQKVDFALLDINLNGRLSFPVAEQLQTKAIPFIFLSGYGAQGLTGPYSRCKTLQKPFQPGEIEKAVGEALMAV</sequence>
<proteinExistence type="predicted"/>
<evidence type="ECO:0000313" key="4">
    <source>
        <dbReference type="EMBL" id="ACB94908.1"/>
    </source>
</evidence>